<keyword evidence="2" id="KW-1185">Reference proteome</keyword>
<reference evidence="1 2" key="1">
    <citation type="submission" date="2024-03" db="EMBL/GenBank/DDBJ databases">
        <authorList>
            <person name="Gkanogiannis A."/>
            <person name="Becerra Lopez-Lavalle L."/>
        </authorList>
    </citation>
    <scope>NUCLEOTIDE SEQUENCE [LARGE SCALE GENOMIC DNA]</scope>
</reference>
<organism evidence="1 2">
    <name type="scientific">Citrullus colocynthis</name>
    <name type="common">colocynth</name>
    <dbReference type="NCBI Taxonomy" id="252529"/>
    <lineage>
        <taxon>Eukaryota</taxon>
        <taxon>Viridiplantae</taxon>
        <taxon>Streptophyta</taxon>
        <taxon>Embryophyta</taxon>
        <taxon>Tracheophyta</taxon>
        <taxon>Spermatophyta</taxon>
        <taxon>Magnoliopsida</taxon>
        <taxon>eudicotyledons</taxon>
        <taxon>Gunneridae</taxon>
        <taxon>Pentapetalae</taxon>
        <taxon>rosids</taxon>
        <taxon>fabids</taxon>
        <taxon>Cucurbitales</taxon>
        <taxon>Cucurbitaceae</taxon>
        <taxon>Benincaseae</taxon>
        <taxon>Citrullus</taxon>
    </lineage>
</organism>
<accession>A0ABP0Z5E9</accession>
<name>A0ABP0Z5E9_9ROSI</name>
<sequence length="70" mass="7775">MKWGGKSREHGCVEECGPTGVGMLWTTGCKWPWAAGGWWATGLADGIWLAQLIRARRKTEKGVTGWGWEK</sequence>
<protein>
    <submittedName>
        <fullName evidence="1">Uncharacterized protein</fullName>
    </submittedName>
</protein>
<evidence type="ECO:0000313" key="2">
    <source>
        <dbReference type="Proteomes" id="UP001642487"/>
    </source>
</evidence>
<dbReference type="EMBL" id="OZ021742">
    <property type="protein sequence ID" value="CAK9328007.1"/>
    <property type="molecule type" value="Genomic_DNA"/>
</dbReference>
<evidence type="ECO:0000313" key="1">
    <source>
        <dbReference type="EMBL" id="CAK9328007.1"/>
    </source>
</evidence>
<dbReference type="Proteomes" id="UP001642487">
    <property type="component" value="Chromosome 8"/>
</dbReference>
<gene>
    <name evidence="1" type="ORF">CITCOLO1_LOCUS20409</name>
</gene>
<dbReference type="PROSITE" id="PS51257">
    <property type="entry name" value="PROKAR_LIPOPROTEIN"/>
    <property type="match status" value="1"/>
</dbReference>
<proteinExistence type="predicted"/>